<evidence type="ECO:0000313" key="1">
    <source>
        <dbReference type="EMBL" id="GME26012.1"/>
    </source>
</evidence>
<dbReference type="Proteomes" id="UP001165186">
    <property type="component" value="Unassembled WGS sequence"/>
</dbReference>
<organism evidence="1 2">
    <name type="scientific">Neofusicoccum parvum</name>
    <dbReference type="NCBI Taxonomy" id="310453"/>
    <lineage>
        <taxon>Eukaryota</taxon>
        <taxon>Fungi</taxon>
        <taxon>Dikarya</taxon>
        <taxon>Ascomycota</taxon>
        <taxon>Pezizomycotina</taxon>
        <taxon>Dothideomycetes</taxon>
        <taxon>Dothideomycetes incertae sedis</taxon>
        <taxon>Botryosphaeriales</taxon>
        <taxon>Botryosphaeriaceae</taxon>
        <taxon>Neofusicoccum</taxon>
    </lineage>
</organism>
<sequence>MPPRLPPRLLPFRPAAHAPSRSLSSRSARARRHSRPPTARSSPNPATTDPSLAAAAAAASAPPPPPRRSAGLLDPVDPLNLKGTRAEEPTIRFFEQEVARGAAGGMSAAAPRPVSAARIEADARAAAALRVKIATLEDEVARLERDDELDPVVLRLRAIAAGRGDAEVEMLADAEPERVRGELEGLRVSMPPGAGGAAVYLERLNNCLRHAYLATDPSARPVIRQELWKTYKRAKMHLPGLLEQIPDPAWDMLFYSQAVRWKSNSRREEHMRELLADMKSVGMDGPPTRVPDEKSLDDVD</sequence>
<name>A0ACB5RZR5_9PEZI</name>
<keyword evidence="2" id="KW-1185">Reference proteome</keyword>
<protein>
    <submittedName>
        <fullName evidence="1">Uncharacterized protein</fullName>
    </submittedName>
</protein>
<evidence type="ECO:0000313" key="2">
    <source>
        <dbReference type="Proteomes" id="UP001165186"/>
    </source>
</evidence>
<gene>
    <name evidence="1" type="primary">g3259</name>
    <name evidence="1" type="ORF">NpPPO83_00003259</name>
</gene>
<reference evidence="1" key="1">
    <citation type="submission" date="2024-09" db="EMBL/GenBank/DDBJ databases">
        <title>Draft Genome Sequences of Neofusicoccum parvum.</title>
        <authorList>
            <person name="Ashida A."/>
            <person name="Camagna M."/>
            <person name="Tanaka A."/>
            <person name="Takemoto D."/>
        </authorList>
    </citation>
    <scope>NUCLEOTIDE SEQUENCE</scope>
    <source>
        <strain evidence="1">PPO83</strain>
    </source>
</reference>
<accession>A0ACB5RZR5</accession>
<comment type="caution">
    <text evidence="1">The sequence shown here is derived from an EMBL/GenBank/DDBJ whole genome shotgun (WGS) entry which is preliminary data.</text>
</comment>
<dbReference type="EMBL" id="BSXG01000024">
    <property type="protein sequence ID" value="GME26012.1"/>
    <property type="molecule type" value="Genomic_DNA"/>
</dbReference>
<proteinExistence type="predicted"/>